<evidence type="ECO:0000256" key="6">
    <source>
        <dbReference type="ARBA" id="ARBA00023306"/>
    </source>
</evidence>
<dbReference type="GO" id="GO:0051315">
    <property type="term" value="P:attachment of mitotic spindle microtubules to kinetochore"/>
    <property type="evidence" value="ECO:0007669"/>
    <property type="project" value="TreeGrafter"/>
</dbReference>
<feature type="coiled-coil region" evidence="7">
    <location>
        <begin position="142"/>
        <end position="169"/>
    </location>
</feature>
<feature type="coiled-coil region" evidence="7">
    <location>
        <begin position="218"/>
        <end position="324"/>
    </location>
</feature>
<dbReference type="Gene3D" id="1.20.5.170">
    <property type="match status" value="1"/>
</dbReference>
<feature type="compositionally biased region" description="Basic and acidic residues" evidence="8">
    <location>
        <begin position="354"/>
        <end position="363"/>
    </location>
</feature>
<keyword evidence="3" id="KW-0132">Cell division</keyword>
<feature type="region of interest" description="Disordered" evidence="8">
    <location>
        <begin position="1"/>
        <end position="26"/>
    </location>
</feature>
<sequence length="503" mass="56735">MDELKRPPKVPVESSTHADGNENATDLEEQNLKLTLRCKELESFQVEIDVEKQRSRRLAERLRLVEQELQNSKEAMESNTAIRLERNRMVDFIQNLTQDKDIGERVSALVDHVLSSLPKVTSTVHGTSTSPSPLTLLSGETNTHEEAQINALKLEIDSLRQQIRREERSRALLNRCQNLMKKELEGLRTIISSFAESEGVSAEESLALLSRVDRSVSLEGYKQIINELESEVESKDLEGARLSKRISELEQLLDNTEKTMDREKILSALKCVAKLTEENAELRNKINSQTTDKFAEVENSILRLEQANIELKDLNDRLARRLDAGEFNPQTTKVLHLKSRPPTSSGNLSRKRARSESAPESRAEQTPISNAVGLPPVVVAPAAGSVTELSELQTKLAEAEKKALRTREVAKMKIDELRLACYNLFGWKMNISGATYSLISIYAERESETLTFGLSSRGGMELMDTPYCRELEPEIQRFLHQMRSIPSLLAHVTTENFQKSTVQ</sequence>
<evidence type="ECO:0008006" key="10">
    <source>
        <dbReference type="Google" id="ProtNLM"/>
    </source>
</evidence>
<dbReference type="AlphaFoldDB" id="A0A7S1XEL5"/>
<proteinExistence type="inferred from homology"/>
<feature type="coiled-coil region" evidence="7">
    <location>
        <begin position="48"/>
        <end position="79"/>
    </location>
</feature>
<dbReference type="GO" id="GO:0005635">
    <property type="term" value="C:nuclear envelope"/>
    <property type="evidence" value="ECO:0007669"/>
    <property type="project" value="TreeGrafter"/>
</dbReference>
<keyword evidence="4" id="KW-0498">Mitosis</keyword>
<evidence type="ECO:0000256" key="8">
    <source>
        <dbReference type="SAM" id="MobiDB-lite"/>
    </source>
</evidence>
<dbReference type="Gene3D" id="6.10.250.90">
    <property type="match status" value="1"/>
</dbReference>
<dbReference type="Gene3D" id="3.30.457.60">
    <property type="match status" value="1"/>
</dbReference>
<feature type="compositionally biased region" description="Polar residues" evidence="8">
    <location>
        <begin position="13"/>
        <end position="24"/>
    </location>
</feature>
<keyword evidence="5" id="KW-0539">Nucleus</keyword>
<evidence type="ECO:0000256" key="4">
    <source>
        <dbReference type="ARBA" id="ARBA00022776"/>
    </source>
</evidence>
<reference evidence="9" key="1">
    <citation type="submission" date="2021-01" db="EMBL/GenBank/DDBJ databases">
        <authorList>
            <person name="Corre E."/>
            <person name="Pelletier E."/>
            <person name="Niang G."/>
            <person name="Scheremetjew M."/>
            <person name="Finn R."/>
            <person name="Kale V."/>
            <person name="Holt S."/>
            <person name="Cochrane G."/>
            <person name="Meng A."/>
            <person name="Brown T."/>
            <person name="Cohen L."/>
        </authorList>
    </citation>
    <scope>NUCLEOTIDE SEQUENCE</scope>
    <source>
        <strain evidence="9">SAG 36.94</strain>
    </source>
</reference>
<protein>
    <recommendedName>
        <fullName evidence="10">Mitotic spindle assembly checkpoint protein MAD1</fullName>
    </recommendedName>
</protein>
<dbReference type="SUPFAM" id="SSF75704">
    <property type="entry name" value="Mitotic arrest deficient-like 1, Mad1"/>
    <property type="match status" value="1"/>
</dbReference>
<dbReference type="EMBL" id="HBGH01011909">
    <property type="protein sequence ID" value="CAD9234533.1"/>
    <property type="molecule type" value="Transcribed_RNA"/>
</dbReference>
<dbReference type="PANTHER" id="PTHR23168:SF0">
    <property type="entry name" value="MITOTIC SPINDLE ASSEMBLY CHECKPOINT PROTEIN MAD1"/>
    <property type="match status" value="1"/>
</dbReference>
<dbReference type="InterPro" id="IPR008672">
    <property type="entry name" value="Mad1"/>
</dbReference>
<dbReference type="PANTHER" id="PTHR23168">
    <property type="entry name" value="MITOTIC SPINDLE ASSEMBLY CHECKPOINT PROTEIN MAD1 MITOTIC ARREST DEFICIENT-LIKE PROTEIN 1"/>
    <property type="match status" value="1"/>
</dbReference>
<evidence type="ECO:0000256" key="1">
    <source>
        <dbReference type="ARBA" id="ARBA00004123"/>
    </source>
</evidence>
<gene>
    <name evidence="9" type="ORF">CCAE0312_LOCUS6622</name>
</gene>
<dbReference type="GO" id="GO:0051301">
    <property type="term" value="P:cell division"/>
    <property type="evidence" value="ECO:0007669"/>
    <property type="project" value="UniProtKB-KW"/>
</dbReference>
<feature type="region of interest" description="Disordered" evidence="8">
    <location>
        <begin position="329"/>
        <end position="369"/>
    </location>
</feature>
<evidence type="ECO:0000256" key="2">
    <source>
        <dbReference type="ARBA" id="ARBA00008029"/>
    </source>
</evidence>
<evidence type="ECO:0000256" key="7">
    <source>
        <dbReference type="SAM" id="Coils"/>
    </source>
</evidence>
<keyword evidence="6" id="KW-0131">Cell cycle</keyword>
<keyword evidence="7" id="KW-0175">Coiled coil</keyword>
<dbReference type="GO" id="GO:0007094">
    <property type="term" value="P:mitotic spindle assembly checkpoint signaling"/>
    <property type="evidence" value="ECO:0007669"/>
    <property type="project" value="InterPro"/>
</dbReference>
<comment type="similarity">
    <text evidence="2">Belongs to the MAD1 family.</text>
</comment>
<evidence type="ECO:0000313" key="9">
    <source>
        <dbReference type="EMBL" id="CAD9234533.1"/>
    </source>
</evidence>
<comment type="subcellular location">
    <subcellularLocation>
        <location evidence="1">Nucleus</location>
    </subcellularLocation>
</comment>
<dbReference type="GO" id="GO:0072686">
    <property type="term" value="C:mitotic spindle"/>
    <property type="evidence" value="ECO:0007669"/>
    <property type="project" value="TreeGrafter"/>
</dbReference>
<name>A0A7S1XEL5_9RHOD</name>
<dbReference type="Pfam" id="PF05557">
    <property type="entry name" value="MAD"/>
    <property type="match status" value="1"/>
</dbReference>
<dbReference type="GO" id="GO:0000776">
    <property type="term" value="C:kinetochore"/>
    <property type="evidence" value="ECO:0007669"/>
    <property type="project" value="TreeGrafter"/>
</dbReference>
<organism evidence="9">
    <name type="scientific">Compsopogon caeruleus</name>
    <dbReference type="NCBI Taxonomy" id="31354"/>
    <lineage>
        <taxon>Eukaryota</taxon>
        <taxon>Rhodophyta</taxon>
        <taxon>Compsopogonophyceae</taxon>
        <taxon>Compsopogonales</taxon>
        <taxon>Compsopogonaceae</taxon>
        <taxon>Compsopogon</taxon>
    </lineage>
</organism>
<evidence type="ECO:0000256" key="3">
    <source>
        <dbReference type="ARBA" id="ARBA00022618"/>
    </source>
</evidence>
<feature type="coiled-coil region" evidence="7">
    <location>
        <begin position="382"/>
        <end position="409"/>
    </location>
</feature>
<evidence type="ECO:0000256" key="5">
    <source>
        <dbReference type="ARBA" id="ARBA00023242"/>
    </source>
</evidence>
<accession>A0A7S1XEL5</accession>